<proteinExistence type="predicted"/>
<organism evidence="1 2">
    <name type="scientific">Acetoanaerobium noterae</name>
    <dbReference type="NCBI Taxonomy" id="745369"/>
    <lineage>
        <taxon>Bacteria</taxon>
        <taxon>Bacillati</taxon>
        <taxon>Bacillota</taxon>
        <taxon>Clostridia</taxon>
        <taxon>Peptostreptococcales</taxon>
        <taxon>Filifactoraceae</taxon>
        <taxon>Acetoanaerobium</taxon>
    </lineage>
</organism>
<dbReference type="RefSeq" id="WP_159446464.1">
    <property type="nucleotide sequence ID" value="NZ_FUYN01000005.1"/>
</dbReference>
<protein>
    <submittedName>
        <fullName evidence="1">Uncharacterized protein</fullName>
    </submittedName>
</protein>
<gene>
    <name evidence="1" type="ORF">SAMN02745120_2297</name>
</gene>
<evidence type="ECO:0000313" key="2">
    <source>
        <dbReference type="Proteomes" id="UP000243406"/>
    </source>
</evidence>
<dbReference type="AlphaFoldDB" id="A0A1T5CNF3"/>
<name>A0A1T5CNF3_9FIRM</name>
<sequence>MVNLDITQEQLEILFDLLPAVETIRISNNFNPDVVDAYKDLKHKIYSEVVKNENL</sequence>
<dbReference type="Proteomes" id="UP000243406">
    <property type="component" value="Unassembled WGS sequence"/>
</dbReference>
<keyword evidence="2" id="KW-1185">Reference proteome</keyword>
<evidence type="ECO:0000313" key="1">
    <source>
        <dbReference type="EMBL" id="SKB60967.1"/>
    </source>
</evidence>
<dbReference type="EMBL" id="FUYN01000005">
    <property type="protein sequence ID" value="SKB60967.1"/>
    <property type="molecule type" value="Genomic_DNA"/>
</dbReference>
<accession>A0A1T5CNF3</accession>
<reference evidence="2" key="1">
    <citation type="submission" date="2017-02" db="EMBL/GenBank/DDBJ databases">
        <authorList>
            <person name="Varghese N."/>
            <person name="Submissions S."/>
        </authorList>
    </citation>
    <scope>NUCLEOTIDE SEQUENCE [LARGE SCALE GENOMIC DNA]</scope>
    <source>
        <strain evidence="2">ATCC 35199</strain>
    </source>
</reference>